<keyword evidence="1" id="KW-0245">EGF-like domain</keyword>
<proteinExistence type="predicted"/>
<evidence type="ECO:0000313" key="8">
    <source>
        <dbReference type="Proteomes" id="UP000747542"/>
    </source>
</evidence>
<feature type="region of interest" description="Disordered" evidence="5">
    <location>
        <begin position="92"/>
        <end position="132"/>
    </location>
</feature>
<evidence type="ECO:0000259" key="6">
    <source>
        <dbReference type="Pfam" id="PF07657"/>
    </source>
</evidence>
<protein>
    <submittedName>
        <fullName evidence="7">Delta-like protein 4-like</fullName>
    </submittedName>
</protein>
<accession>A0A8J5K2S9</accession>
<evidence type="ECO:0000256" key="4">
    <source>
        <dbReference type="ARBA" id="ARBA00022989"/>
    </source>
</evidence>
<evidence type="ECO:0000256" key="2">
    <source>
        <dbReference type="ARBA" id="ARBA00022692"/>
    </source>
</evidence>
<reference evidence="7" key="1">
    <citation type="journal article" date="2021" name="Sci. Adv.">
        <title>The American lobster genome reveals insights on longevity, neural, and immune adaptations.</title>
        <authorList>
            <person name="Polinski J.M."/>
            <person name="Zimin A.V."/>
            <person name="Clark K.F."/>
            <person name="Kohn A.B."/>
            <person name="Sadowski N."/>
            <person name="Timp W."/>
            <person name="Ptitsyn A."/>
            <person name="Khanna P."/>
            <person name="Romanova D.Y."/>
            <person name="Williams P."/>
            <person name="Greenwood S.J."/>
            <person name="Moroz L.L."/>
            <person name="Walt D.R."/>
            <person name="Bodnar A.G."/>
        </authorList>
    </citation>
    <scope>NUCLEOTIDE SEQUENCE</scope>
    <source>
        <strain evidence="7">GMGI-L3</strain>
    </source>
</reference>
<evidence type="ECO:0000256" key="1">
    <source>
        <dbReference type="ARBA" id="ARBA00022536"/>
    </source>
</evidence>
<dbReference type="EMBL" id="JAHLQT010026066">
    <property type="protein sequence ID" value="KAG7163914.1"/>
    <property type="molecule type" value="Genomic_DNA"/>
</dbReference>
<organism evidence="7 8">
    <name type="scientific">Homarus americanus</name>
    <name type="common">American lobster</name>
    <dbReference type="NCBI Taxonomy" id="6706"/>
    <lineage>
        <taxon>Eukaryota</taxon>
        <taxon>Metazoa</taxon>
        <taxon>Ecdysozoa</taxon>
        <taxon>Arthropoda</taxon>
        <taxon>Crustacea</taxon>
        <taxon>Multicrustacea</taxon>
        <taxon>Malacostraca</taxon>
        <taxon>Eumalacostraca</taxon>
        <taxon>Eucarida</taxon>
        <taxon>Decapoda</taxon>
        <taxon>Pleocyemata</taxon>
        <taxon>Astacidea</taxon>
        <taxon>Nephropoidea</taxon>
        <taxon>Nephropidae</taxon>
        <taxon>Homarus</taxon>
    </lineage>
</organism>
<keyword evidence="3" id="KW-0677">Repeat</keyword>
<dbReference type="AlphaFoldDB" id="A0A8J5K2S9"/>
<keyword evidence="8" id="KW-1185">Reference proteome</keyword>
<evidence type="ECO:0000313" key="7">
    <source>
        <dbReference type="EMBL" id="KAG7163914.1"/>
    </source>
</evidence>
<dbReference type="Pfam" id="PF07657">
    <property type="entry name" value="MNNL"/>
    <property type="match status" value="1"/>
</dbReference>
<sequence>VPSLLVCVLQGRAWAGGGKGVLRVRVTSFRNDLSRDVDGECCLNPRGLPGCSSHCRTFFRVCATHPGRRQPPTSITTAARNLSSILADATHAHTRPHSPSPMPHALRVGGRGWGRRSRHVRGSTGRGGATPQVPYRVGQLIARHVGHHRVEGGRAWSHHAHTNAHTTLNYSLKVICATPYQGSHCSQ</sequence>
<dbReference type="Gene3D" id="2.60.40.3510">
    <property type="match status" value="1"/>
</dbReference>
<gene>
    <name evidence="7" type="primary">Dll4-L</name>
    <name evidence="7" type="ORF">Hamer_G020830</name>
</gene>
<keyword evidence="2" id="KW-0812">Transmembrane</keyword>
<feature type="non-terminal residue" evidence="7">
    <location>
        <position position="187"/>
    </location>
</feature>
<evidence type="ECO:0000256" key="5">
    <source>
        <dbReference type="SAM" id="MobiDB-lite"/>
    </source>
</evidence>
<evidence type="ECO:0000256" key="3">
    <source>
        <dbReference type="ARBA" id="ARBA00022737"/>
    </source>
</evidence>
<keyword evidence="4" id="KW-0472">Membrane</keyword>
<name>A0A8J5K2S9_HOMAM</name>
<dbReference type="InterPro" id="IPR011651">
    <property type="entry name" value="Notch_ligand_N"/>
</dbReference>
<comment type="caution">
    <text evidence="7">The sequence shown here is derived from an EMBL/GenBank/DDBJ whole genome shotgun (WGS) entry which is preliminary data.</text>
</comment>
<feature type="domain" description="Notch ligand N-terminal" evidence="6">
    <location>
        <begin position="19"/>
        <end position="89"/>
    </location>
</feature>
<keyword evidence="4" id="KW-1133">Transmembrane helix</keyword>
<dbReference type="Proteomes" id="UP000747542">
    <property type="component" value="Unassembled WGS sequence"/>
</dbReference>
<dbReference type="GO" id="GO:0007219">
    <property type="term" value="P:Notch signaling pathway"/>
    <property type="evidence" value="ECO:0007669"/>
    <property type="project" value="InterPro"/>
</dbReference>
<feature type="non-terminal residue" evidence="7">
    <location>
        <position position="1"/>
    </location>
</feature>
<dbReference type="GO" id="GO:0016020">
    <property type="term" value="C:membrane"/>
    <property type="evidence" value="ECO:0007669"/>
    <property type="project" value="UniProtKB-SubCell"/>
</dbReference>